<organism evidence="8 9">
    <name type="scientific">Methylobacterium cerastii</name>
    <dbReference type="NCBI Taxonomy" id="932741"/>
    <lineage>
        <taxon>Bacteria</taxon>
        <taxon>Pseudomonadati</taxon>
        <taxon>Pseudomonadota</taxon>
        <taxon>Alphaproteobacteria</taxon>
        <taxon>Hyphomicrobiales</taxon>
        <taxon>Methylobacteriaceae</taxon>
        <taxon>Methylobacterium</taxon>
    </lineage>
</organism>
<dbReference type="InterPro" id="IPR036259">
    <property type="entry name" value="MFS_trans_sf"/>
</dbReference>
<dbReference type="PANTHER" id="PTHR43385:SF1">
    <property type="entry name" value="RIBOFLAVIN TRANSPORTER RIBJ"/>
    <property type="match status" value="1"/>
</dbReference>
<feature type="transmembrane region" description="Helical" evidence="6">
    <location>
        <begin position="54"/>
        <end position="73"/>
    </location>
</feature>
<comment type="caution">
    <text evidence="8">The sequence shown here is derived from an EMBL/GenBank/DDBJ whole genome shotgun (WGS) entry which is preliminary data.</text>
</comment>
<dbReference type="InterPro" id="IPR052983">
    <property type="entry name" value="MFS_Riboflavin_Transporter"/>
</dbReference>
<dbReference type="InterPro" id="IPR020846">
    <property type="entry name" value="MFS_dom"/>
</dbReference>
<feature type="transmembrane region" description="Helical" evidence="6">
    <location>
        <begin position="327"/>
        <end position="346"/>
    </location>
</feature>
<dbReference type="Pfam" id="PF07690">
    <property type="entry name" value="MFS_1"/>
    <property type="match status" value="1"/>
</dbReference>
<feature type="transmembrane region" description="Helical" evidence="6">
    <location>
        <begin position="85"/>
        <end position="104"/>
    </location>
</feature>
<keyword evidence="4 6" id="KW-1133">Transmembrane helix</keyword>
<dbReference type="CDD" id="cd17353">
    <property type="entry name" value="MFS_OFA_like"/>
    <property type="match status" value="1"/>
</dbReference>
<evidence type="ECO:0000256" key="1">
    <source>
        <dbReference type="ARBA" id="ARBA00004141"/>
    </source>
</evidence>
<sequence length="439" mass="47491">MPNDDRQAIGRVSDGYRWMQLALGVVCMVMIANLQYGWTFFVPDIQKKFGFDRAAIQWAFTLFVLFETWLVPVEGWFVDKYGPRVVVLFGGLLCGVGWVINSYATTLNMFYLGQVVAGIGAGAVYGTCVGSALKWFPDKRGLAAGITAAGFGAGSAFTVAPIQWMIAENGFQAAFLWFGLGQGIVVCLLAFFLISPKKGQVPEAAVNANVIQTRRNYAPGEVVRQPIFWLMYFMFVIVGAGGLMITANLKPIAADIGVDKVPVTIMGITMVAITFAATIDRVLNGLTRPFFGWVSDKIGRENTMFIAFAMEGFGIYMLYLWGHDPLWFVLLSGFVFFAWGEIYSLFPSTCTDTFGSKFAATNAGLLYTAKGTAALLVPAANYLQQSSGSWDGVFLLAAGANILASILAIAVLKPWRKRVVANAMLAAPETTAARGAVAA</sequence>
<feature type="transmembrane region" description="Helical" evidence="6">
    <location>
        <begin position="392"/>
        <end position="412"/>
    </location>
</feature>
<dbReference type="Gene3D" id="1.20.1250.20">
    <property type="entry name" value="MFS general substrate transporter like domains"/>
    <property type="match status" value="2"/>
</dbReference>
<dbReference type="InterPro" id="IPR026355">
    <property type="entry name" value="Oxa/Form_antiport"/>
</dbReference>
<evidence type="ECO:0000256" key="2">
    <source>
        <dbReference type="ARBA" id="ARBA00022448"/>
    </source>
</evidence>
<evidence type="ECO:0000256" key="5">
    <source>
        <dbReference type="ARBA" id="ARBA00023136"/>
    </source>
</evidence>
<keyword evidence="3 6" id="KW-0812">Transmembrane</keyword>
<protein>
    <submittedName>
        <fullName evidence="8">Oxalate:formate antiporter</fullName>
    </submittedName>
</protein>
<dbReference type="NCBIfam" id="TIGR04259">
    <property type="entry name" value="oxa_formateAnti"/>
    <property type="match status" value="1"/>
</dbReference>
<evidence type="ECO:0000313" key="9">
    <source>
        <dbReference type="Proteomes" id="UP001055117"/>
    </source>
</evidence>
<keyword evidence="5 6" id="KW-0472">Membrane</keyword>
<feature type="transmembrane region" description="Helical" evidence="6">
    <location>
        <begin position="358"/>
        <end position="380"/>
    </location>
</feature>
<feature type="transmembrane region" description="Helical" evidence="6">
    <location>
        <begin position="227"/>
        <end position="249"/>
    </location>
</feature>
<gene>
    <name evidence="8" type="primary">oxlT_2</name>
    <name evidence="8" type="ORF">AFCDBAGC_4622</name>
</gene>
<evidence type="ECO:0000313" key="8">
    <source>
        <dbReference type="EMBL" id="GJD46738.1"/>
    </source>
</evidence>
<feature type="transmembrane region" description="Helical" evidence="6">
    <location>
        <begin position="174"/>
        <end position="194"/>
    </location>
</feature>
<dbReference type="Proteomes" id="UP001055117">
    <property type="component" value="Unassembled WGS sequence"/>
</dbReference>
<evidence type="ECO:0000256" key="3">
    <source>
        <dbReference type="ARBA" id="ARBA00022692"/>
    </source>
</evidence>
<feature type="transmembrane region" description="Helical" evidence="6">
    <location>
        <begin position="110"/>
        <end position="130"/>
    </location>
</feature>
<comment type="subcellular location">
    <subcellularLocation>
        <location evidence="1">Membrane</location>
        <topology evidence="1">Multi-pass membrane protein</topology>
    </subcellularLocation>
</comment>
<feature type="transmembrane region" description="Helical" evidence="6">
    <location>
        <begin position="304"/>
        <end position="321"/>
    </location>
</feature>
<evidence type="ECO:0000259" key="7">
    <source>
        <dbReference type="PROSITE" id="PS50850"/>
    </source>
</evidence>
<feature type="transmembrane region" description="Helical" evidence="6">
    <location>
        <begin position="21"/>
        <end position="42"/>
    </location>
</feature>
<feature type="transmembrane region" description="Helical" evidence="6">
    <location>
        <begin position="261"/>
        <end position="283"/>
    </location>
</feature>
<dbReference type="InterPro" id="IPR011701">
    <property type="entry name" value="MFS"/>
</dbReference>
<proteinExistence type="predicted"/>
<dbReference type="PROSITE" id="PS50850">
    <property type="entry name" value="MFS"/>
    <property type="match status" value="1"/>
</dbReference>
<dbReference type="EMBL" id="BPQG01000088">
    <property type="protein sequence ID" value="GJD46738.1"/>
    <property type="molecule type" value="Genomic_DNA"/>
</dbReference>
<evidence type="ECO:0000256" key="4">
    <source>
        <dbReference type="ARBA" id="ARBA00022989"/>
    </source>
</evidence>
<reference evidence="8 9" key="1">
    <citation type="journal article" date="2021" name="Front. Microbiol.">
        <title>Comprehensive Comparative Genomics and Phenotyping of Methylobacterium Species.</title>
        <authorList>
            <person name="Alessa O."/>
            <person name="Ogura Y."/>
            <person name="Fujitani Y."/>
            <person name="Takami H."/>
            <person name="Hayashi T."/>
            <person name="Sahin N."/>
            <person name="Tani A."/>
        </authorList>
    </citation>
    <scope>NUCLEOTIDE SEQUENCE [LARGE SCALE GENOMIC DNA]</scope>
    <source>
        <strain evidence="8 9">DSM 23679</strain>
    </source>
</reference>
<keyword evidence="2" id="KW-0813">Transport</keyword>
<keyword evidence="9" id="KW-1185">Reference proteome</keyword>
<accession>A0ABQ4QNB2</accession>
<evidence type="ECO:0000256" key="6">
    <source>
        <dbReference type="SAM" id="Phobius"/>
    </source>
</evidence>
<dbReference type="PANTHER" id="PTHR43385">
    <property type="entry name" value="RIBOFLAVIN TRANSPORTER RIBJ"/>
    <property type="match status" value="1"/>
</dbReference>
<feature type="transmembrane region" description="Helical" evidence="6">
    <location>
        <begin position="142"/>
        <end position="162"/>
    </location>
</feature>
<name>A0ABQ4QNB2_9HYPH</name>
<feature type="domain" description="Major facilitator superfamily (MFS) profile" evidence="7">
    <location>
        <begin position="1"/>
        <end position="416"/>
    </location>
</feature>
<dbReference type="SUPFAM" id="SSF103473">
    <property type="entry name" value="MFS general substrate transporter"/>
    <property type="match status" value="1"/>
</dbReference>